<dbReference type="PANTHER" id="PTHR13602">
    <property type="entry name" value="UPF0488 PROTEIN C8ORF33"/>
    <property type="match status" value="1"/>
</dbReference>
<feature type="compositionally biased region" description="Basic residues" evidence="2">
    <location>
        <begin position="200"/>
        <end position="212"/>
    </location>
</feature>
<sequence length="383" mass="42678">MEQTPWGTFQNELDWCIQQLQTDLLTGNPNQQGAGEKERVLNVLQSQGTPFVKKRQVMQMLFGNYRQRMTEEHKAREETEPETQGSGVAVRESMYLRSSEGRGSDSIPSDNSFSFNFFPDGQPVHTPIQETDQLRTIPLPGQESGFAFNFQIPTERPSEIETGPADSSGSTAAAADAGDGREGNSENQQDSKQSSEHPSAKGKKKKKKKKKHTAEGAEGQHKQSTTQGEAANHTGETGALSTEQQLVRELDWCIEQLELGLRTQKSSPKQMEEAGRALKTLRNSKAPLVKKRQVMRTMFGDYRKKMEDDKAKQVKQIQAAVKLAKVTAVSEPAKKPVFLRRADNRTQTQPQKPGAQSLEETAGPSSENFVFVPTQEEFCFNFL</sequence>
<comment type="similarity">
    <text evidence="1">Belongs to the UPF0488 family.</text>
</comment>
<feature type="region of interest" description="Disordered" evidence="2">
    <location>
        <begin position="157"/>
        <end position="243"/>
    </location>
</feature>
<keyword evidence="4" id="KW-1185">Reference proteome</keyword>
<organism evidence="3 4">
    <name type="scientific">Aldrovandia affinis</name>
    <dbReference type="NCBI Taxonomy" id="143900"/>
    <lineage>
        <taxon>Eukaryota</taxon>
        <taxon>Metazoa</taxon>
        <taxon>Chordata</taxon>
        <taxon>Craniata</taxon>
        <taxon>Vertebrata</taxon>
        <taxon>Euteleostomi</taxon>
        <taxon>Actinopterygii</taxon>
        <taxon>Neopterygii</taxon>
        <taxon>Teleostei</taxon>
        <taxon>Notacanthiformes</taxon>
        <taxon>Halosauridae</taxon>
        <taxon>Aldrovandia</taxon>
    </lineage>
</organism>
<comment type="caution">
    <text evidence="3">The sequence shown here is derived from an EMBL/GenBank/DDBJ whole genome shotgun (WGS) entry which is preliminary data.</text>
</comment>
<dbReference type="EMBL" id="JAINUG010000080">
    <property type="protein sequence ID" value="KAJ8399817.1"/>
    <property type="molecule type" value="Genomic_DNA"/>
</dbReference>
<dbReference type="InterPro" id="IPR029274">
    <property type="entry name" value="DUF4615"/>
</dbReference>
<accession>A0AAD7SCI3</accession>
<dbReference type="PANTHER" id="PTHR13602:SF2">
    <property type="entry name" value="UPF0488 PROTEIN C8ORF33"/>
    <property type="match status" value="1"/>
</dbReference>
<feature type="compositionally biased region" description="Low complexity" evidence="2">
    <location>
        <begin position="104"/>
        <end position="113"/>
    </location>
</feature>
<evidence type="ECO:0000313" key="3">
    <source>
        <dbReference type="EMBL" id="KAJ8399817.1"/>
    </source>
</evidence>
<protein>
    <submittedName>
        <fullName evidence="3">Uncharacterized protein</fullName>
    </submittedName>
</protein>
<feature type="region of interest" description="Disordered" evidence="2">
    <location>
        <begin position="335"/>
        <end position="366"/>
    </location>
</feature>
<feature type="compositionally biased region" description="Low complexity" evidence="2">
    <location>
        <begin position="165"/>
        <end position="177"/>
    </location>
</feature>
<gene>
    <name evidence="3" type="ORF">AAFF_G00405470</name>
</gene>
<dbReference type="Pfam" id="PF15393">
    <property type="entry name" value="DUF4615"/>
    <property type="match status" value="2"/>
</dbReference>
<evidence type="ECO:0000313" key="4">
    <source>
        <dbReference type="Proteomes" id="UP001221898"/>
    </source>
</evidence>
<name>A0AAD7SCI3_9TELE</name>
<evidence type="ECO:0000256" key="2">
    <source>
        <dbReference type="SAM" id="MobiDB-lite"/>
    </source>
</evidence>
<proteinExistence type="inferred from homology"/>
<dbReference type="Proteomes" id="UP001221898">
    <property type="component" value="Unassembled WGS sequence"/>
</dbReference>
<dbReference type="AlphaFoldDB" id="A0AAD7SCI3"/>
<evidence type="ECO:0000256" key="1">
    <source>
        <dbReference type="ARBA" id="ARBA00005707"/>
    </source>
</evidence>
<reference evidence="3" key="1">
    <citation type="journal article" date="2023" name="Science">
        <title>Genome structures resolve the early diversification of teleost fishes.</title>
        <authorList>
            <person name="Parey E."/>
            <person name="Louis A."/>
            <person name="Montfort J."/>
            <person name="Bouchez O."/>
            <person name="Roques C."/>
            <person name="Iampietro C."/>
            <person name="Lluch J."/>
            <person name="Castinel A."/>
            <person name="Donnadieu C."/>
            <person name="Desvignes T."/>
            <person name="Floi Bucao C."/>
            <person name="Jouanno E."/>
            <person name="Wen M."/>
            <person name="Mejri S."/>
            <person name="Dirks R."/>
            <person name="Jansen H."/>
            <person name="Henkel C."/>
            <person name="Chen W.J."/>
            <person name="Zahm M."/>
            <person name="Cabau C."/>
            <person name="Klopp C."/>
            <person name="Thompson A.W."/>
            <person name="Robinson-Rechavi M."/>
            <person name="Braasch I."/>
            <person name="Lecointre G."/>
            <person name="Bobe J."/>
            <person name="Postlethwait J.H."/>
            <person name="Berthelot C."/>
            <person name="Roest Crollius H."/>
            <person name="Guiguen Y."/>
        </authorList>
    </citation>
    <scope>NUCLEOTIDE SEQUENCE</scope>
    <source>
        <strain evidence="3">NC1722</strain>
    </source>
</reference>
<feature type="region of interest" description="Disordered" evidence="2">
    <location>
        <begin position="70"/>
        <end position="113"/>
    </location>
</feature>